<comment type="caution">
    <text evidence="7">The sequence shown here is derived from an EMBL/GenBank/DDBJ whole genome shotgun (WGS) entry which is preliminary data.</text>
</comment>
<dbReference type="InterPro" id="IPR049627">
    <property type="entry name" value="SLX8"/>
</dbReference>
<reference evidence="7" key="1">
    <citation type="journal article" date="2023" name="Mol. Phylogenet. Evol.">
        <title>Genome-scale phylogeny and comparative genomics of the fungal order Sordariales.</title>
        <authorList>
            <person name="Hensen N."/>
            <person name="Bonometti L."/>
            <person name="Westerberg I."/>
            <person name="Brannstrom I.O."/>
            <person name="Guillou S."/>
            <person name="Cros-Aarteil S."/>
            <person name="Calhoun S."/>
            <person name="Haridas S."/>
            <person name="Kuo A."/>
            <person name="Mondo S."/>
            <person name="Pangilinan J."/>
            <person name="Riley R."/>
            <person name="LaButti K."/>
            <person name="Andreopoulos B."/>
            <person name="Lipzen A."/>
            <person name="Chen C."/>
            <person name="Yan M."/>
            <person name="Daum C."/>
            <person name="Ng V."/>
            <person name="Clum A."/>
            <person name="Steindorff A."/>
            <person name="Ohm R.A."/>
            <person name="Martin F."/>
            <person name="Silar P."/>
            <person name="Natvig D.O."/>
            <person name="Lalanne C."/>
            <person name="Gautier V."/>
            <person name="Ament-Velasquez S.L."/>
            <person name="Kruys A."/>
            <person name="Hutchinson M.I."/>
            <person name="Powell A.J."/>
            <person name="Barry K."/>
            <person name="Miller A.N."/>
            <person name="Grigoriev I.V."/>
            <person name="Debuchy R."/>
            <person name="Gladieux P."/>
            <person name="Hiltunen Thoren M."/>
            <person name="Johannesson H."/>
        </authorList>
    </citation>
    <scope>NUCLEOTIDE SEQUENCE</scope>
    <source>
        <strain evidence="7">CBS 118394</strain>
    </source>
</reference>
<feature type="compositionally biased region" description="Polar residues" evidence="5">
    <location>
        <begin position="295"/>
        <end position="307"/>
    </location>
</feature>
<keyword evidence="2 4" id="KW-0863">Zinc-finger</keyword>
<dbReference type="GO" id="GO:0008270">
    <property type="term" value="F:zinc ion binding"/>
    <property type="evidence" value="ECO:0007669"/>
    <property type="project" value="UniProtKB-KW"/>
</dbReference>
<gene>
    <name evidence="7" type="ORF">B0H66DRAFT_601763</name>
</gene>
<dbReference type="SMART" id="SM00184">
    <property type="entry name" value="RING"/>
    <property type="match status" value="1"/>
</dbReference>
<protein>
    <recommendedName>
        <fullName evidence="6">RING-type domain-containing protein</fullName>
    </recommendedName>
</protein>
<accession>A0AAE0IBY5</accession>
<dbReference type="PANTHER" id="PTHR47094">
    <property type="entry name" value="ELFLESS, ISOFORM B"/>
    <property type="match status" value="1"/>
</dbReference>
<feature type="compositionally biased region" description="Low complexity" evidence="5">
    <location>
        <begin position="54"/>
        <end position="63"/>
    </location>
</feature>
<evidence type="ECO:0000259" key="6">
    <source>
        <dbReference type="PROSITE" id="PS50089"/>
    </source>
</evidence>
<evidence type="ECO:0000256" key="2">
    <source>
        <dbReference type="ARBA" id="ARBA00022771"/>
    </source>
</evidence>
<proteinExistence type="predicted"/>
<feature type="compositionally biased region" description="Basic and acidic residues" evidence="5">
    <location>
        <begin position="314"/>
        <end position="325"/>
    </location>
</feature>
<dbReference type="GO" id="GO:0033768">
    <property type="term" value="C:SUMO-targeted ubiquitin ligase complex"/>
    <property type="evidence" value="ECO:0007669"/>
    <property type="project" value="TreeGrafter"/>
</dbReference>
<dbReference type="InterPro" id="IPR013083">
    <property type="entry name" value="Znf_RING/FYVE/PHD"/>
</dbReference>
<keyword evidence="1" id="KW-0479">Metal-binding</keyword>
<name>A0AAE0IBY5_9PEZI</name>
<dbReference type="Proteomes" id="UP001283341">
    <property type="component" value="Unassembled WGS sequence"/>
</dbReference>
<keyword evidence="8" id="KW-1185">Reference proteome</keyword>
<feature type="domain" description="RING-type" evidence="6">
    <location>
        <begin position="366"/>
        <end position="407"/>
    </location>
</feature>
<feature type="compositionally biased region" description="Low complexity" evidence="5">
    <location>
        <begin position="105"/>
        <end position="121"/>
    </location>
</feature>
<dbReference type="PROSITE" id="PS00518">
    <property type="entry name" value="ZF_RING_1"/>
    <property type="match status" value="1"/>
</dbReference>
<evidence type="ECO:0000256" key="1">
    <source>
        <dbReference type="ARBA" id="ARBA00022723"/>
    </source>
</evidence>
<dbReference type="Pfam" id="PF13920">
    <property type="entry name" value="zf-C3HC4_3"/>
    <property type="match status" value="1"/>
</dbReference>
<dbReference type="InterPro" id="IPR017907">
    <property type="entry name" value="Znf_RING_CS"/>
</dbReference>
<evidence type="ECO:0000256" key="5">
    <source>
        <dbReference type="SAM" id="MobiDB-lite"/>
    </source>
</evidence>
<evidence type="ECO:0000313" key="7">
    <source>
        <dbReference type="EMBL" id="KAK3322299.1"/>
    </source>
</evidence>
<dbReference type="PROSITE" id="PS50089">
    <property type="entry name" value="ZF_RING_2"/>
    <property type="match status" value="1"/>
</dbReference>
<dbReference type="GO" id="GO:0006511">
    <property type="term" value="P:ubiquitin-dependent protein catabolic process"/>
    <property type="evidence" value="ECO:0007669"/>
    <property type="project" value="TreeGrafter"/>
</dbReference>
<keyword evidence="3" id="KW-0862">Zinc</keyword>
<dbReference type="AlphaFoldDB" id="A0AAE0IBY5"/>
<evidence type="ECO:0000256" key="3">
    <source>
        <dbReference type="ARBA" id="ARBA00022833"/>
    </source>
</evidence>
<dbReference type="Gene3D" id="3.30.40.10">
    <property type="entry name" value="Zinc/RING finger domain, C3HC4 (zinc finger)"/>
    <property type="match status" value="1"/>
</dbReference>
<feature type="region of interest" description="Disordered" evidence="5">
    <location>
        <begin position="154"/>
        <end position="325"/>
    </location>
</feature>
<feature type="compositionally biased region" description="Polar residues" evidence="5">
    <location>
        <begin position="67"/>
        <end position="82"/>
    </location>
</feature>
<feature type="region of interest" description="Disordered" evidence="5">
    <location>
        <begin position="54"/>
        <end position="125"/>
    </location>
</feature>
<dbReference type="GO" id="GO:0061630">
    <property type="term" value="F:ubiquitin protein ligase activity"/>
    <property type="evidence" value="ECO:0007669"/>
    <property type="project" value="InterPro"/>
</dbReference>
<organism evidence="7 8">
    <name type="scientific">Apodospora peruviana</name>
    <dbReference type="NCBI Taxonomy" id="516989"/>
    <lineage>
        <taxon>Eukaryota</taxon>
        <taxon>Fungi</taxon>
        <taxon>Dikarya</taxon>
        <taxon>Ascomycota</taxon>
        <taxon>Pezizomycotina</taxon>
        <taxon>Sordariomycetes</taxon>
        <taxon>Sordariomycetidae</taxon>
        <taxon>Sordariales</taxon>
        <taxon>Lasiosphaeriaceae</taxon>
        <taxon>Apodospora</taxon>
    </lineage>
</organism>
<reference evidence="7" key="2">
    <citation type="submission" date="2023-06" db="EMBL/GenBank/DDBJ databases">
        <authorList>
            <consortium name="Lawrence Berkeley National Laboratory"/>
            <person name="Haridas S."/>
            <person name="Hensen N."/>
            <person name="Bonometti L."/>
            <person name="Westerberg I."/>
            <person name="Brannstrom I.O."/>
            <person name="Guillou S."/>
            <person name="Cros-Aarteil S."/>
            <person name="Calhoun S."/>
            <person name="Kuo A."/>
            <person name="Mondo S."/>
            <person name="Pangilinan J."/>
            <person name="Riley R."/>
            <person name="Labutti K."/>
            <person name="Andreopoulos B."/>
            <person name="Lipzen A."/>
            <person name="Chen C."/>
            <person name="Yanf M."/>
            <person name="Daum C."/>
            <person name="Ng V."/>
            <person name="Clum A."/>
            <person name="Steindorff A."/>
            <person name="Ohm R."/>
            <person name="Martin F."/>
            <person name="Silar P."/>
            <person name="Natvig D."/>
            <person name="Lalanne C."/>
            <person name="Gautier V."/>
            <person name="Ament-Velasquez S.L."/>
            <person name="Kruys A."/>
            <person name="Hutchinson M.I."/>
            <person name="Powell A.J."/>
            <person name="Barry K."/>
            <person name="Miller A.N."/>
            <person name="Grigoriev I.V."/>
            <person name="Debuchy R."/>
            <person name="Gladieux P."/>
            <person name="Thoren M.H."/>
            <person name="Johannesson H."/>
        </authorList>
    </citation>
    <scope>NUCLEOTIDE SEQUENCE</scope>
    <source>
        <strain evidence="7">CBS 118394</strain>
    </source>
</reference>
<evidence type="ECO:0000313" key="8">
    <source>
        <dbReference type="Proteomes" id="UP001283341"/>
    </source>
</evidence>
<dbReference type="EMBL" id="JAUEDM010000003">
    <property type="protein sequence ID" value="KAK3322299.1"/>
    <property type="molecule type" value="Genomic_DNA"/>
</dbReference>
<feature type="compositionally biased region" description="Polar residues" evidence="5">
    <location>
        <begin position="169"/>
        <end position="193"/>
    </location>
</feature>
<dbReference type="PANTHER" id="PTHR47094:SF1">
    <property type="entry name" value="RING-TYPE E3 UBIQUITIN TRANSFERASE"/>
    <property type="match status" value="1"/>
</dbReference>
<dbReference type="GO" id="GO:0140082">
    <property type="term" value="F:SUMO-ubiquitin ligase activity"/>
    <property type="evidence" value="ECO:0007669"/>
    <property type="project" value="TreeGrafter"/>
</dbReference>
<sequence length="446" mass="48338">MDDDAFDDLDLFSAFHGDSPFTSFRADRLPRFGLPHFCPRHLSSHSLHFGTSSSASFGSGNPFRPNAASNPSTGAGSRQTLTPRPAPPPRRLNLSSASRQPPPQTNTNSPPTFSTRNTSNTATPLAWNHRATTTANCEPNSGDYYLDQVAARDFSSPSIPSQSPRRPGETSNTATASNFPSLSGNTPLSSDSRPGQPRGRDEIPNDLFGPQRTKRERLSDDDESDSAIPPSSPFTSDMSSRRRSKRNTGPDADVVETLGGPAPATSSRRRRSGVQHTPHQSTDSLFGSPPAGRSSRGTTQQEQSASASAKKRKRDELDTEAKKDDVFDESADDDVKIVDLVDVDKVPEAILPKKPKNEVKLSAFQCVICMDDVVDLTVTHCGHLFCSGCLHSSLHIDVSKKICPICRQKIDAKPASGKFSSKAKGYYNLELKLMTRAQLGKQAAWS</sequence>
<feature type="compositionally biased region" description="Polar residues" evidence="5">
    <location>
        <begin position="274"/>
        <end position="285"/>
    </location>
</feature>
<evidence type="ECO:0000256" key="4">
    <source>
        <dbReference type="PROSITE-ProRule" id="PRU00175"/>
    </source>
</evidence>
<dbReference type="InterPro" id="IPR001841">
    <property type="entry name" value="Znf_RING"/>
</dbReference>
<feature type="compositionally biased region" description="Low complexity" evidence="5">
    <location>
        <begin position="155"/>
        <end position="165"/>
    </location>
</feature>
<dbReference type="SUPFAM" id="SSF57850">
    <property type="entry name" value="RING/U-box"/>
    <property type="match status" value="1"/>
</dbReference>
<dbReference type="GO" id="GO:0032183">
    <property type="term" value="F:SUMO binding"/>
    <property type="evidence" value="ECO:0007669"/>
    <property type="project" value="TreeGrafter"/>
</dbReference>